<dbReference type="SUPFAM" id="SSF52777">
    <property type="entry name" value="CoA-dependent acyltransferases"/>
    <property type="match status" value="2"/>
</dbReference>
<reference evidence="6 7" key="1">
    <citation type="submission" date="2017-05" db="EMBL/GenBank/DDBJ databases">
        <title>Streptomyces alboflavus Genome sequencing and assembly.</title>
        <authorList>
            <person name="Wang Y."/>
            <person name="Du B."/>
            <person name="Ding Y."/>
            <person name="Liu H."/>
            <person name="Hou Q."/>
            <person name="Liu K."/>
            <person name="Wang C."/>
            <person name="Yao L."/>
        </authorList>
    </citation>
    <scope>NUCLEOTIDE SEQUENCE [LARGE SCALE GENOMIC DNA]</scope>
    <source>
        <strain evidence="6 7">MDJK44</strain>
    </source>
</reference>
<dbReference type="Gene3D" id="3.30.559.30">
    <property type="entry name" value="Nonribosomal peptide synthetase, condensation domain"/>
    <property type="match status" value="1"/>
</dbReference>
<accession>A0A1Z1WSN3</accession>
<dbReference type="PROSITE" id="PS50075">
    <property type="entry name" value="CARRIER"/>
    <property type="match status" value="1"/>
</dbReference>
<evidence type="ECO:0000313" key="7">
    <source>
        <dbReference type="Proteomes" id="UP000195880"/>
    </source>
</evidence>
<evidence type="ECO:0000256" key="4">
    <source>
        <dbReference type="SAM" id="MobiDB-lite"/>
    </source>
</evidence>
<evidence type="ECO:0000313" key="6">
    <source>
        <dbReference type="EMBL" id="ARX89456.1"/>
    </source>
</evidence>
<dbReference type="SUPFAM" id="SSF47336">
    <property type="entry name" value="ACP-like"/>
    <property type="match status" value="1"/>
</dbReference>
<dbReference type="EMBL" id="CP021748">
    <property type="protein sequence ID" value="ARX89456.1"/>
    <property type="molecule type" value="Genomic_DNA"/>
</dbReference>
<comment type="cofactor">
    <cofactor evidence="1">
        <name>pantetheine 4'-phosphate</name>
        <dbReference type="ChEBI" id="CHEBI:47942"/>
    </cofactor>
</comment>
<dbReference type="InterPro" id="IPR020806">
    <property type="entry name" value="PKS_PP-bd"/>
</dbReference>
<feature type="domain" description="Carrier" evidence="5">
    <location>
        <begin position="1"/>
        <end position="59"/>
    </location>
</feature>
<dbReference type="Proteomes" id="UP000195880">
    <property type="component" value="Chromosome"/>
</dbReference>
<evidence type="ECO:0000256" key="1">
    <source>
        <dbReference type="ARBA" id="ARBA00001957"/>
    </source>
</evidence>
<proteinExistence type="predicted"/>
<name>A0A1Z1WSN3_9ACTN</name>
<feature type="compositionally biased region" description="Low complexity" evidence="4">
    <location>
        <begin position="296"/>
        <end position="309"/>
    </location>
</feature>
<dbReference type="PANTHER" id="PTHR45527:SF1">
    <property type="entry name" value="FATTY ACID SYNTHASE"/>
    <property type="match status" value="1"/>
</dbReference>
<dbReference type="GO" id="GO:0005737">
    <property type="term" value="C:cytoplasm"/>
    <property type="evidence" value="ECO:0007669"/>
    <property type="project" value="TreeGrafter"/>
</dbReference>
<dbReference type="Gene3D" id="3.30.559.10">
    <property type="entry name" value="Chloramphenicol acetyltransferase-like domain"/>
    <property type="match status" value="1"/>
</dbReference>
<dbReference type="KEGG" id="salf:SMD44_08943"/>
<sequence length="318" mass="34219">MLDTDAVGADDDFFALGGDSILAVRVTSRLRAFGQDVSPRLLFTHPTLSALAAALGERWPTGAPEPTSFRPRTPALRLRCRTPSSACGSSTAFAPGSTEYTTLSVLRLRGWLDEAALRAALDGLVARHESLRTTFAEQDGRARQVVHPPYAVELPLDVLSGADRDAQLDAVLDRAAETPFDLSTGPLLRARLARPADDEHVLVLAVHHIVTDGWSGAVLGRDLSELYAAALEGRAPELPTARAVHRLRAWQRARTDVADEQLAYWREALDGLEPLELPTDRPRPAVRTRDGALVTSTCPPSSPSGSVPRPEAPTPPST</sequence>
<feature type="region of interest" description="Disordered" evidence="4">
    <location>
        <begin position="276"/>
        <end position="318"/>
    </location>
</feature>
<dbReference type="GO" id="GO:0031177">
    <property type="term" value="F:phosphopantetheine binding"/>
    <property type="evidence" value="ECO:0007669"/>
    <property type="project" value="InterPro"/>
</dbReference>
<evidence type="ECO:0000256" key="3">
    <source>
        <dbReference type="ARBA" id="ARBA00022553"/>
    </source>
</evidence>
<dbReference type="PANTHER" id="PTHR45527">
    <property type="entry name" value="NONRIBOSOMAL PEPTIDE SYNTHETASE"/>
    <property type="match status" value="1"/>
</dbReference>
<organism evidence="6 7">
    <name type="scientific">Streptomyces alboflavus</name>
    <dbReference type="NCBI Taxonomy" id="67267"/>
    <lineage>
        <taxon>Bacteria</taxon>
        <taxon>Bacillati</taxon>
        <taxon>Actinomycetota</taxon>
        <taxon>Actinomycetes</taxon>
        <taxon>Kitasatosporales</taxon>
        <taxon>Streptomycetaceae</taxon>
        <taxon>Streptomyces</taxon>
    </lineage>
</organism>
<dbReference type="InterPro" id="IPR009081">
    <property type="entry name" value="PP-bd_ACP"/>
</dbReference>
<dbReference type="Gene3D" id="1.10.1200.10">
    <property type="entry name" value="ACP-like"/>
    <property type="match status" value="1"/>
</dbReference>
<evidence type="ECO:0000256" key="2">
    <source>
        <dbReference type="ARBA" id="ARBA00022450"/>
    </source>
</evidence>
<dbReference type="InterPro" id="IPR036736">
    <property type="entry name" value="ACP-like_sf"/>
</dbReference>
<keyword evidence="2" id="KW-0596">Phosphopantetheine</keyword>
<dbReference type="SMART" id="SM00823">
    <property type="entry name" value="PKS_PP"/>
    <property type="match status" value="1"/>
</dbReference>
<dbReference type="Pfam" id="PF00550">
    <property type="entry name" value="PP-binding"/>
    <property type="match status" value="1"/>
</dbReference>
<dbReference type="GO" id="GO:0044550">
    <property type="term" value="P:secondary metabolite biosynthetic process"/>
    <property type="evidence" value="ECO:0007669"/>
    <property type="project" value="TreeGrafter"/>
</dbReference>
<dbReference type="Pfam" id="PF00668">
    <property type="entry name" value="Condensation"/>
    <property type="match status" value="1"/>
</dbReference>
<dbReference type="GO" id="GO:0043041">
    <property type="term" value="P:amino acid activation for nonribosomal peptide biosynthetic process"/>
    <property type="evidence" value="ECO:0007669"/>
    <property type="project" value="TreeGrafter"/>
</dbReference>
<dbReference type="GO" id="GO:0008610">
    <property type="term" value="P:lipid biosynthetic process"/>
    <property type="evidence" value="ECO:0007669"/>
    <property type="project" value="UniProtKB-ARBA"/>
</dbReference>
<dbReference type="GO" id="GO:0017000">
    <property type="term" value="P:antibiotic biosynthetic process"/>
    <property type="evidence" value="ECO:0007669"/>
    <property type="project" value="UniProtKB-ARBA"/>
</dbReference>
<protein>
    <submittedName>
        <fullName evidence="6">Peptide synthetase</fullName>
    </submittedName>
</protein>
<keyword evidence="3" id="KW-0597">Phosphoprotein</keyword>
<dbReference type="InterPro" id="IPR001242">
    <property type="entry name" value="Condensation_dom"/>
</dbReference>
<gene>
    <name evidence="6" type="ORF">SMD44_08943</name>
</gene>
<keyword evidence="7" id="KW-1185">Reference proteome</keyword>
<dbReference type="InterPro" id="IPR023213">
    <property type="entry name" value="CAT-like_dom_sf"/>
</dbReference>
<dbReference type="GO" id="GO:0003824">
    <property type="term" value="F:catalytic activity"/>
    <property type="evidence" value="ECO:0007669"/>
    <property type="project" value="InterPro"/>
</dbReference>
<dbReference type="AlphaFoldDB" id="A0A1Z1WSN3"/>
<feature type="compositionally biased region" description="Basic and acidic residues" evidence="4">
    <location>
        <begin position="278"/>
        <end position="290"/>
    </location>
</feature>
<dbReference type="InterPro" id="IPR006162">
    <property type="entry name" value="Ppantetheine_attach_site"/>
</dbReference>
<dbReference type="PROSITE" id="PS00012">
    <property type="entry name" value="PHOSPHOPANTETHEINE"/>
    <property type="match status" value="1"/>
</dbReference>
<evidence type="ECO:0000259" key="5">
    <source>
        <dbReference type="PROSITE" id="PS50075"/>
    </source>
</evidence>